<dbReference type="Gene3D" id="3.40.50.150">
    <property type="entry name" value="Vaccinia Virus protein VP39"/>
    <property type="match status" value="2"/>
</dbReference>
<dbReference type="InterPro" id="IPR051052">
    <property type="entry name" value="Diverse_substrate_MTase"/>
</dbReference>
<proteinExistence type="predicted"/>
<gene>
    <name evidence="4" type="ORF">BLS_003621</name>
</gene>
<keyword evidence="1" id="KW-0489">Methyltransferase</keyword>
<dbReference type="GO" id="GO:0008168">
    <property type="term" value="F:methyltransferase activity"/>
    <property type="evidence" value="ECO:0007669"/>
    <property type="project" value="UniProtKB-KW"/>
</dbReference>
<sequence>MSLASEALAGFQKGQAYDQNRPSYAPEVVDQLLQALRIQGIQGAEVLDLAAGTGKFTELLAKRDEQFQITAVEPHRDMRNELEKKQLSNVRVLNGLATEIPLADESVDAVIIGAYIMLILIRCHLLASFIRLSFFQSNCLGRDILPVQPADPVVRAQSLIHVVGNVQPENTSSSALRITCPQRLQERFTHVLAAQAFHWFATQDALKELHRVIRLAGVLGMVWNIEDYNQTQEATKTTKWEAKLNDFIWTFKDDSPRFRNSQWKGVFDNQIKSTPFTITAFASPLFSLPLGEDEVKWTAWLAREKVWDRFSTLSQIAVLEGEALQNARKVFDEALASDDVETNEKGEVALHGATYLCWTSRVPDVPIGSGGG</sequence>
<dbReference type="GO" id="GO:0032259">
    <property type="term" value="P:methylation"/>
    <property type="evidence" value="ECO:0007669"/>
    <property type="project" value="UniProtKB-KW"/>
</dbReference>
<dbReference type="Pfam" id="PF13649">
    <property type="entry name" value="Methyltransf_25"/>
    <property type="match status" value="1"/>
</dbReference>
<dbReference type="AlphaFoldDB" id="A0A8H3YTW8"/>
<feature type="domain" description="Methyltransferase" evidence="3">
    <location>
        <begin position="46"/>
        <end position="116"/>
    </location>
</feature>
<dbReference type="PANTHER" id="PTHR44942">
    <property type="entry name" value="METHYLTRANSF_11 DOMAIN-CONTAINING PROTEIN"/>
    <property type="match status" value="1"/>
</dbReference>
<evidence type="ECO:0000313" key="4">
    <source>
        <dbReference type="EMBL" id="KAE9973359.1"/>
    </source>
</evidence>
<dbReference type="SUPFAM" id="SSF53335">
    <property type="entry name" value="S-adenosyl-L-methionine-dependent methyltransferases"/>
    <property type="match status" value="1"/>
</dbReference>
<dbReference type="InterPro" id="IPR029063">
    <property type="entry name" value="SAM-dependent_MTases_sf"/>
</dbReference>
<protein>
    <recommendedName>
        <fullName evidence="3">Methyltransferase domain-containing protein</fullName>
    </recommendedName>
</protein>
<dbReference type="PANTHER" id="PTHR44942:SF4">
    <property type="entry name" value="METHYLTRANSFERASE TYPE 11 DOMAIN-CONTAINING PROTEIN"/>
    <property type="match status" value="1"/>
</dbReference>
<reference evidence="4 5" key="1">
    <citation type="submission" date="2019-11" db="EMBL/GenBank/DDBJ databases">
        <title>Venturia inaequalis Genome Resource.</title>
        <authorList>
            <person name="Lichtner F.J."/>
        </authorList>
    </citation>
    <scope>NUCLEOTIDE SEQUENCE [LARGE SCALE GENOMIC DNA]</scope>
    <source>
        <strain evidence="4">Bline_iso_100314</strain>
    </source>
</reference>
<evidence type="ECO:0000259" key="3">
    <source>
        <dbReference type="Pfam" id="PF13649"/>
    </source>
</evidence>
<evidence type="ECO:0000313" key="5">
    <source>
        <dbReference type="Proteomes" id="UP000433883"/>
    </source>
</evidence>
<keyword evidence="2" id="KW-0808">Transferase</keyword>
<name>A0A8H3YTW8_VENIN</name>
<dbReference type="EMBL" id="WNWQ01000235">
    <property type="protein sequence ID" value="KAE9973359.1"/>
    <property type="molecule type" value="Genomic_DNA"/>
</dbReference>
<comment type="caution">
    <text evidence="4">The sequence shown here is derived from an EMBL/GenBank/DDBJ whole genome shotgun (WGS) entry which is preliminary data.</text>
</comment>
<dbReference type="InterPro" id="IPR041698">
    <property type="entry name" value="Methyltransf_25"/>
</dbReference>
<dbReference type="Proteomes" id="UP000433883">
    <property type="component" value="Unassembled WGS sequence"/>
</dbReference>
<evidence type="ECO:0000256" key="1">
    <source>
        <dbReference type="ARBA" id="ARBA00022603"/>
    </source>
</evidence>
<evidence type="ECO:0000256" key="2">
    <source>
        <dbReference type="ARBA" id="ARBA00022679"/>
    </source>
</evidence>
<dbReference type="CDD" id="cd02440">
    <property type="entry name" value="AdoMet_MTases"/>
    <property type="match status" value="1"/>
</dbReference>
<organism evidence="4 5">
    <name type="scientific">Venturia inaequalis</name>
    <name type="common">Apple scab fungus</name>
    <dbReference type="NCBI Taxonomy" id="5025"/>
    <lineage>
        <taxon>Eukaryota</taxon>
        <taxon>Fungi</taxon>
        <taxon>Dikarya</taxon>
        <taxon>Ascomycota</taxon>
        <taxon>Pezizomycotina</taxon>
        <taxon>Dothideomycetes</taxon>
        <taxon>Pleosporomycetidae</taxon>
        <taxon>Venturiales</taxon>
        <taxon>Venturiaceae</taxon>
        <taxon>Venturia</taxon>
    </lineage>
</organism>
<accession>A0A8H3YTW8</accession>